<dbReference type="GO" id="GO:0016757">
    <property type="term" value="F:glycosyltransferase activity"/>
    <property type="evidence" value="ECO:0007669"/>
    <property type="project" value="UniProtKB-KW"/>
</dbReference>
<dbReference type="InterPro" id="IPR029044">
    <property type="entry name" value="Nucleotide-diphossugar_trans"/>
</dbReference>
<proteinExistence type="inferred from homology"/>
<evidence type="ECO:0000313" key="5">
    <source>
        <dbReference type="EMBL" id="RZO74549.1"/>
    </source>
</evidence>
<reference evidence="5 6" key="1">
    <citation type="submission" date="2019-02" db="EMBL/GenBank/DDBJ databases">
        <title>Prokaryotic population dynamics and viral predation in marine succession experiment using metagenomics: the confinement effect.</title>
        <authorList>
            <person name="Haro-Moreno J.M."/>
            <person name="Rodriguez-Valera F."/>
            <person name="Lopez-Perez M."/>
        </authorList>
    </citation>
    <scope>NUCLEOTIDE SEQUENCE [LARGE SCALE GENOMIC DNA]</scope>
    <source>
        <strain evidence="5">MED-G157</strain>
    </source>
</reference>
<dbReference type="EMBL" id="SHAG01000075">
    <property type="protein sequence ID" value="RZO74549.1"/>
    <property type="molecule type" value="Genomic_DNA"/>
</dbReference>
<sequence length="241" mass="27364">MLMSNHPSVSILIPNFNGHDLLSRNLPSVLTCSNQYPGISEVIVIDDASTEERFEEIKSSFKTVIFLQHETNKGFSEAINTGVKAAVGELIFLLNSDVSPGSTSVTELVAFFHQKDIFSVSPLIVDENNNPNDYSWNLRAFAWGKLSRQKWDLMTAKKLAETDQLPTLYSSGGSMMARKEMFQALQGFDPIFYPFYYEDQDLGARAWKRGWRSLFNPKVTVEHQRKGSIQSEIPSWRIKLM</sequence>
<feature type="domain" description="Glycosyltransferase 2-like" evidence="4">
    <location>
        <begin position="10"/>
        <end position="184"/>
    </location>
</feature>
<evidence type="ECO:0000259" key="4">
    <source>
        <dbReference type="Pfam" id="PF00535"/>
    </source>
</evidence>
<protein>
    <submittedName>
        <fullName evidence="5">Glycosyltransferase</fullName>
    </submittedName>
</protein>
<comment type="similarity">
    <text evidence="1">Belongs to the glycosyltransferase 2 family.</text>
</comment>
<evidence type="ECO:0000256" key="1">
    <source>
        <dbReference type="ARBA" id="ARBA00006739"/>
    </source>
</evidence>
<dbReference type="PANTHER" id="PTHR43179">
    <property type="entry name" value="RHAMNOSYLTRANSFERASE WBBL"/>
    <property type="match status" value="1"/>
</dbReference>
<comment type="caution">
    <text evidence="5">The sequence shown here is derived from an EMBL/GenBank/DDBJ whole genome shotgun (WGS) entry which is preliminary data.</text>
</comment>
<dbReference type="SUPFAM" id="SSF53448">
    <property type="entry name" value="Nucleotide-diphospho-sugar transferases"/>
    <property type="match status" value="1"/>
</dbReference>
<evidence type="ECO:0000256" key="3">
    <source>
        <dbReference type="ARBA" id="ARBA00022679"/>
    </source>
</evidence>
<name>A0A520RWD0_9GAMM</name>
<dbReference type="Pfam" id="PF00535">
    <property type="entry name" value="Glycos_transf_2"/>
    <property type="match status" value="1"/>
</dbReference>
<keyword evidence="2" id="KW-0328">Glycosyltransferase</keyword>
<accession>A0A520RWD0</accession>
<dbReference type="AlphaFoldDB" id="A0A520RWD0"/>
<dbReference type="PANTHER" id="PTHR43179:SF12">
    <property type="entry name" value="GALACTOFURANOSYLTRANSFERASE GLFT2"/>
    <property type="match status" value="1"/>
</dbReference>
<dbReference type="Gene3D" id="3.90.550.10">
    <property type="entry name" value="Spore Coat Polysaccharide Biosynthesis Protein SpsA, Chain A"/>
    <property type="match status" value="1"/>
</dbReference>
<evidence type="ECO:0000313" key="6">
    <source>
        <dbReference type="Proteomes" id="UP000316199"/>
    </source>
</evidence>
<keyword evidence="3 5" id="KW-0808">Transferase</keyword>
<dbReference type="InterPro" id="IPR001173">
    <property type="entry name" value="Glyco_trans_2-like"/>
</dbReference>
<dbReference type="Proteomes" id="UP000316199">
    <property type="component" value="Unassembled WGS sequence"/>
</dbReference>
<organism evidence="5 6">
    <name type="scientific">OM182 bacterium</name>
    <dbReference type="NCBI Taxonomy" id="2510334"/>
    <lineage>
        <taxon>Bacteria</taxon>
        <taxon>Pseudomonadati</taxon>
        <taxon>Pseudomonadota</taxon>
        <taxon>Gammaproteobacteria</taxon>
        <taxon>OMG group</taxon>
        <taxon>OM182 clade</taxon>
    </lineage>
</organism>
<feature type="non-terminal residue" evidence="5">
    <location>
        <position position="241"/>
    </location>
</feature>
<gene>
    <name evidence="5" type="ORF">EVA68_08870</name>
</gene>
<evidence type="ECO:0000256" key="2">
    <source>
        <dbReference type="ARBA" id="ARBA00022676"/>
    </source>
</evidence>